<evidence type="ECO:0000313" key="3">
    <source>
        <dbReference type="Proteomes" id="UP001500751"/>
    </source>
</evidence>
<organism evidence="2 3">
    <name type="scientific">Catenulispora yoronensis</name>
    <dbReference type="NCBI Taxonomy" id="450799"/>
    <lineage>
        <taxon>Bacteria</taxon>
        <taxon>Bacillati</taxon>
        <taxon>Actinomycetota</taxon>
        <taxon>Actinomycetes</taxon>
        <taxon>Catenulisporales</taxon>
        <taxon>Catenulisporaceae</taxon>
        <taxon>Catenulispora</taxon>
    </lineage>
</organism>
<reference evidence="3" key="1">
    <citation type="journal article" date="2019" name="Int. J. Syst. Evol. Microbiol.">
        <title>The Global Catalogue of Microorganisms (GCM) 10K type strain sequencing project: providing services to taxonomists for standard genome sequencing and annotation.</title>
        <authorList>
            <consortium name="The Broad Institute Genomics Platform"/>
            <consortium name="The Broad Institute Genome Sequencing Center for Infectious Disease"/>
            <person name="Wu L."/>
            <person name="Ma J."/>
        </authorList>
    </citation>
    <scope>NUCLEOTIDE SEQUENCE [LARGE SCALE GENOMIC DNA]</scope>
    <source>
        <strain evidence="3">JCM 16014</strain>
    </source>
</reference>
<sequence length="247" mass="28234">MSTSKLSRVETGKTAPTVMDVERLLTAIGVSEEIRTNLAEVARREATEATAWRLYRRTGFHHHQDEIKAIEAETTVLRVFQPSCIPGLCQTPEYARRILAGESLTEEVLIRTVGARLQRQSVLYEPSKSFRFLITESVLRWRLLSAPEMAVQLDRVVTLSRLPNIWLGVVPLAAPMPEVPTCSFAVFDSRLTTVEIPHAEITTAEPRDVELYREKFERFERTAVTGDAMRTMVEHIRDEFLRERRTP</sequence>
<gene>
    <name evidence="2" type="ORF">GCM10009839_17130</name>
</gene>
<dbReference type="Pfam" id="PF19054">
    <property type="entry name" value="DUF5753"/>
    <property type="match status" value="1"/>
</dbReference>
<dbReference type="EMBL" id="BAAAQN010000007">
    <property type="protein sequence ID" value="GAA2020879.1"/>
    <property type="molecule type" value="Genomic_DNA"/>
</dbReference>
<dbReference type="Proteomes" id="UP001500751">
    <property type="component" value="Unassembled WGS sequence"/>
</dbReference>
<accession>A0ABP5F8Z9</accession>
<name>A0ABP5F8Z9_9ACTN</name>
<protein>
    <submittedName>
        <fullName evidence="2">Helix-turn-helix transcriptional regulator</fullName>
    </submittedName>
</protein>
<dbReference type="Pfam" id="PF13560">
    <property type="entry name" value="HTH_31"/>
    <property type="match status" value="1"/>
</dbReference>
<evidence type="ECO:0000313" key="2">
    <source>
        <dbReference type="EMBL" id="GAA2020879.1"/>
    </source>
</evidence>
<feature type="domain" description="DUF5753" evidence="1">
    <location>
        <begin position="66"/>
        <end position="234"/>
    </location>
</feature>
<proteinExistence type="predicted"/>
<dbReference type="InterPro" id="IPR043917">
    <property type="entry name" value="DUF5753"/>
</dbReference>
<comment type="caution">
    <text evidence="2">The sequence shown here is derived from an EMBL/GenBank/DDBJ whole genome shotgun (WGS) entry which is preliminary data.</text>
</comment>
<keyword evidence="3" id="KW-1185">Reference proteome</keyword>
<evidence type="ECO:0000259" key="1">
    <source>
        <dbReference type="Pfam" id="PF19054"/>
    </source>
</evidence>